<dbReference type="Gene3D" id="1.20.1280.50">
    <property type="match status" value="1"/>
</dbReference>
<dbReference type="PANTHER" id="PTHR34591:SF54">
    <property type="entry name" value="F-BOX DOMAIN CONTAINING PROTEIN, EXPRESSED"/>
    <property type="match status" value="1"/>
</dbReference>
<comment type="caution">
    <text evidence="2">The sequence shown here is derived from an EMBL/GenBank/DDBJ whole genome shotgun (WGS) entry which is preliminary data.</text>
</comment>
<sequence>MEEHGDQTQLLPDDVLAAVLARLAPRDLATSRCVCKPWRDTIDARRILRADLLPHSLAGFFINFNDLRYSEFFSRPPSPSPSESEGPGIQEKELIYLTMQAHCNGLLLVRDTVANPATGWTAPLPPSPPKTPGMECFIHDAYLAYDPTLSPHYQVLLLPRVPYIELDIEPDEYPLNILDPAMFELEWPPSSCVLRVFSSFTNRWEEKAFSRVGEAAGTVLELGIADIGNDSTAVYWHGALYVQCQKGFVLRLSLSSNTIQVIKPPGDLEPESCEIMHHLGKSRKGVYYASIKDSYRLQVWVLNESCAYTKWELEHDRHFNLLLNDGQQVYGPWILQDVNYNNEEYINVNGDDGTTVVQGNFRWDSDDDEEEGDAKDLVDKFNGGISILGFHPFKEIVFLSADLSRGLAYHLNTSKIQHLGNLCPKHYHGITRHGFIRASFPYTPCWME</sequence>
<protein>
    <recommendedName>
        <fullName evidence="1">F-box domain-containing protein</fullName>
    </recommendedName>
</protein>
<dbReference type="Pfam" id="PF00646">
    <property type="entry name" value="F-box"/>
    <property type="match status" value="1"/>
</dbReference>
<accession>A0AAD8X740</accession>
<dbReference type="SUPFAM" id="SSF81383">
    <property type="entry name" value="F-box domain"/>
    <property type="match status" value="1"/>
</dbReference>
<name>A0AAD8X740_LOLMU</name>
<feature type="domain" description="F-box" evidence="1">
    <location>
        <begin position="5"/>
        <end position="51"/>
    </location>
</feature>
<dbReference type="AlphaFoldDB" id="A0AAD8X740"/>
<dbReference type="InterPro" id="IPR036047">
    <property type="entry name" value="F-box-like_dom_sf"/>
</dbReference>
<proteinExistence type="predicted"/>
<dbReference type="SMART" id="SM00256">
    <property type="entry name" value="FBOX"/>
    <property type="match status" value="1"/>
</dbReference>
<gene>
    <name evidence="2" type="ORF">QYE76_016195</name>
</gene>
<reference evidence="2" key="1">
    <citation type="submission" date="2023-07" db="EMBL/GenBank/DDBJ databases">
        <title>A chromosome-level genome assembly of Lolium multiflorum.</title>
        <authorList>
            <person name="Chen Y."/>
            <person name="Copetti D."/>
            <person name="Kolliker R."/>
            <person name="Studer B."/>
        </authorList>
    </citation>
    <scope>NUCLEOTIDE SEQUENCE</scope>
    <source>
        <strain evidence="2">02402/16</strain>
        <tissue evidence="2">Leaf</tissue>
    </source>
</reference>
<dbReference type="InterPro" id="IPR001810">
    <property type="entry name" value="F-box_dom"/>
</dbReference>
<dbReference type="Proteomes" id="UP001231189">
    <property type="component" value="Unassembled WGS sequence"/>
</dbReference>
<dbReference type="PANTHER" id="PTHR34591">
    <property type="entry name" value="OS03G0653100 PROTEIN-RELATED"/>
    <property type="match status" value="1"/>
</dbReference>
<evidence type="ECO:0000259" key="1">
    <source>
        <dbReference type="PROSITE" id="PS50181"/>
    </source>
</evidence>
<keyword evidence="3" id="KW-1185">Reference proteome</keyword>
<evidence type="ECO:0000313" key="3">
    <source>
        <dbReference type="Proteomes" id="UP001231189"/>
    </source>
</evidence>
<organism evidence="2 3">
    <name type="scientific">Lolium multiflorum</name>
    <name type="common">Italian ryegrass</name>
    <name type="synonym">Lolium perenne subsp. multiflorum</name>
    <dbReference type="NCBI Taxonomy" id="4521"/>
    <lineage>
        <taxon>Eukaryota</taxon>
        <taxon>Viridiplantae</taxon>
        <taxon>Streptophyta</taxon>
        <taxon>Embryophyta</taxon>
        <taxon>Tracheophyta</taxon>
        <taxon>Spermatophyta</taxon>
        <taxon>Magnoliopsida</taxon>
        <taxon>Liliopsida</taxon>
        <taxon>Poales</taxon>
        <taxon>Poaceae</taxon>
        <taxon>BOP clade</taxon>
        <taxon>Pooideae</taxon>
        <taxon>Poodae</taxon>
        <taxon>Poeae</taxon>
        <taxon>Poeae Chloroplast Group 2 (Poeae type)</taxon>
        <taxon>Loliodinae</taxon>
        <taxon>Loliinae</taxon>
        <taxon>Lolium</taxon>
    </lineage>
</organism>
<evidence type="ECO:0000313" key="2">
    <source>
        <dbReference type="EMBL" id="KAK1699498.1"/>
    </source>
</evidence>
<dbReference type="PROSITE" id="PS50181">
    <property type="entry name" value="FBOX"/>
    <property type="match status" value="1"/>
</dbReference>
<dbReference type="EMBL" id="JAUUTY010000001">
    <property type="protein sequence ID" value="KAK1699498.1"/>
    <property type="molecule type" value="Genomic_DNA"/>
</dbReference>